<sequence>MWACAHKLADSDAHVADNSDYFGIRMVWAGGDENQQP</sequence>
<comment type="caution">
    <text evidence="1">The sequence shown here is derived from an EMBL/GenBank/DDBJ whole genome shotgun (WGS) entry which is preliminary data.</text>
</comment>
<accession>A0A242N8L0</accession>
<name>A0A242N8L0_CABSO</name>
<reference evidence="1 2" key="1">
    <citation type="submission" date="2017-03" db="EMBL/GenBank/DDBJ databases">
        <title>Genome analysis of strain PAMC 26510.</title>
        <authorList>
            <person name="Oh H.-M."/>
            <person name="Yang J.-A."/>
        </authorList>
    </citation>
    <scope>NUCLEOTIDE SEQUENCE [LARGE SCALE GENOMIC DNA]</scope>
    <source>
        <strain evidence="1 2">PAMC 26510</strain>
    </source>
</reference>
<gene>
    <name evidence="1" type="ORF">PAMC26510_04075</name>
</gene>
<organism evidence="1 2">
    <name type="scientific">Caballeronia sordidicola</name>
    <name type="common">Burkholderia sordidicola</name>
    <dbReference type="NCBI Taxonomy" id="196367"/>
    <lineage>
        <taxon>Bacteria</taxon>
        <taxon>Pseudomonadati</taxon>
        <taxon>Pseudomonadota</taxon>
        <taxon>Betaproteobacteria</taxon>
        <taxon>Burkholderiales</taxon>
        <taxon>Burkholderiaceae</taxon>
        <taxon>Caballeronia</taxon>
    </lineage>
</organism>
<evidence type="ECO:0000313" key="2">
    <source>
        <dbReference type="Proteomes" id="UP000194546"/>
    </source>
</evidence>
<dbReference type="AlphaFoldDB" id="A0A242N8L0"/>
<dbReference type="EMBL" id="NBTY01000017">
    <property type="protein sequence ID" value="OTP79953.1"/>
    <property type="molecule type" value="Genomic_DNA"/>
</dbReference>
<evidence type="ECO:0000313" key="1">
    <source>
        <dbReference type="EMBL" id="OTP79953.1"/>
    </source>
</evidence>
<protein>
    <submittedName>
        <fullName evidence="1">Uncharacterized protein</fullName>
    </submittedName>
</protein>
<proteinExistence type="predicted"/>
<dbReference type="Proteomes" id="UP000194546">
    <property type="component" value="Unassembled WGS sequence"/>
</dbReference>